<dbReference type="OrthoDB" id="7614910at2"/>
<evidence type="ECO:0000313" key="3">
    <source>
        <dbReference type="Proteomes" id="UP000030848"/>
    </source>
</evidence>
<gene>
    <name evidence="2" type="ORF">MINT15_14890</name>
</gene>
<dbReference type="RefSeq" id="WP_037309439.1">
    <property type="nucleotide sequence ID" value="NZ_FOWS01000002.1"/>
</dbReference>
<proteinExistence type="predicted"/>
<feature type="domain" description="ER-bound oxygenase mpaB/mpaB'/Rubber oxygenase catalytic" evidence="1">
    <location>
        <begin position="128"/>
        <end position="351"/>
    </location>
</feature>
<dbReference type="GO" id="GO:0016491">
    <property type="term" value="F:oxidoreductase activity"/>
    <property type="evidence" value="ECO:0007669"/>
    <property type="project" value="InterPro"/>
</dbReference>
<comment type="caution">
    <text evidence="2">The sequence shown here is derived from an EMBL/GenBank/DDBJ whole genome shotgun (WGS) entry which is preliminary data.</text>
</comment>
<dbReference type="InterPro" id="IPR018713">
    <property type="entry name" value="MPAB/Lcp_cat_dom"/>
</dbReference>
<sequence>MTAEERLPDPELLRQGGFRLAATFLAPGDIRGTERQRRRLREFAQAEDPLADAVVAMIRSLPAGEGRRLFNRAVEHGLDSLDDPPVELVDFFRRVEATPYWVDHKRLDRGARAIVRTGVLSLFPLGDIALMGGYLASRATKPLVGTGVIEYAATRRLTETARWWFDVTTPGALHVGAEGYAAALRVRLVHAHVRAAMNRRDDWDYESWDRPINQVQTAGTLLLFSLVYVLGMRVLGVRYTDAERADIIHLWRYVGWLMGVDDELLPATEEDAWRLLWLLAATEFVPDEDSKRLAAALLDAYAETGRERGGPLGAVLGELSMRVHGSISRLVLGKSNSDFLGLPDDPIVQLAVLAVAAGNFVVETVRQRLPGATWVQERLGEFTRRRYAELLGKSVRHDPTYARYMRVRAEPAA</sequence>
<evidence type="ECO:0000313" key="2">
    <source>
        <dbReference type="EMBL" id="KHF44607.1"/>
    </source>
</evidence>
<evidence type="ECO:0000259" key="1">
    <source>
        <dbReference type="Pfam" id="PF09995"/>
    </source>
</evidence>
<dbReference type="AlphaFoldDB" id="A0A837DAH6"/>
<accession>A0A837DAH6</accession>
<dbReference type="Pfam" id="PF09995">
    <property type="entry name" value="MPAB_Lcp_cat"/>
    <property type="match status" value="1"/>
</dbReference>
<organism evidence="2 3">
    <name type="scientific">Saccharomonospora viridis</name>
    <dbReference type="NCBI Taxonomy" id="1852"/>
    <lineage>
        <taxon>Bacteria</taxon>
        <taxon>Bacillati</taxon>
        <taxon>Actinomycetota</taxon>
        <taxon>Actinomycetes</taxon>
        <taxon>Pseudonocardiales</taxon>
        <taxon>Pseudonocardiaceae</taxon>
        <taxon>Saccharomonospora</taxon>
    </lineage>
</organism>
<protein>
    <recommendedName>
        <fullName evidence="1">ER-bound oxygenase mpaB/mpaB'/Rubber oxygenase catalytic domain-containing protein</fullName>
    </recommendedName>
</protein>
<dbReference type="EMBL" id="JRZE01000003">
    <property type="protein sequence ID" value="KHF44607.1"/>
    <property type="molecule type" value="Genomic_DNA"/>
</dbReference>
<name>A0A837DAH6_9PSEU</name>
<dbReference type="Proteomes" id="UP000030848">
    <property type="component" value="Unassembled WGS sequence"/>
</dbReference>
<dbReference type="PANTHER" id="PTHR37539:SF1">
    <property type="entry name" value="ER-BOUND OXYGENASE MPAB_MPAB'_RUBBER OXYGENASE CATALYTIC DOMAIN-CONTAINING PROTEIN"/>
    <property type="match status" value="1"/>
</dbReference>
<dbReference type="PANTHER" id="PTHR37539">
    <property type="entry name" value="SECRETED PROTEIN-RELATED"/>
    <property type="match status" value="1"/>
</dbReference>
<reference evidence="2 3" key="1">
    <citation type="submission" date="2014-10" db="EMBL/GenBank/DDBJ databases">
        <title>Genome sequence of Micropolyspora internatus JCM3315.</title>
        <authorList>
            <person name="Shin S.-K."/>
            <person name="Yi H."/>
        </authorList>
    </citation>
    <scope>NUCLEOTIDE SEQUENCE [LARGE SCALE GENOMIC DNA]</scope>
    <source>
        <strain evidence="2 3">JCM 3315</strain>
    </source>
</reference>
<dbReference type="InterPro" id="IPR037473">
    <property type="entry name" value="Lcp-like"/>
</dbReference>